<gene>
    <name evidence="1" type="ORF">S01H1_80462</name>
</gene>
<reference evidence="1" key="1">
    <citation type="journal article" date="2014" name="Front. Microbiol.">
        <title>High frequency of phylogenetically diverse reductive dehalogenase-homologous genes in deep subseafloor sedimentary metagenomes.</title>
        <authorList>
            <person name="Kawai M."/>
            <person name="Futagami T."/>
            <person name="Toyoda A."/>
            <person name="Takaki Y."/>
            <person name="Nishi S."/>
            <person name="Hori S."/>
            <person name="Arai W."/>
            <person name="Tsubouchi T."/>
            <person name="Morono Y."/>
            <person name="Uchiyama I."/>
            <person name="Ito T."/>
            <person name="Fujiyama A."/>
            <person name="Inagaki F."/>
            <person name="Takami H."/>
        </authorList>
    </citation>
    <scope>NUCLEOTIDE SEQUENCE</scope>
    <source>
        <strain evidence="1">Expedition CK06-06</strain>
    </source>
</reference>
<protein>
    <submittedName>
        <fullName evidence="1">Uncharacterized protein</fullName>
    </submittedName>
</protein>
<dbReference type="AlphaFoldDB" id="X0YGX9"/>
<name>X0YGX9_9ZZZZ</name>
<sequence length="219" mass="24985">IKKELGLHPYSKKLQQEVATLEAQRDVAGATPEEVGTALDAVSNELRYRELPTKTRRLGKSRMDWVRHPAVSAYRTYTIAQLEEMERVYSETLALAEAKTITGEIPEVEVTVEGLEPVKNIRRIDTRFREKQATYAQTKKQLVDYVNEHLPKEVRGKMLASVKNVKTELDLTKAIAQADKYAEQYAQKTITTQITSELKKITPRKAAGYRYGRFTPETQ</sequence>
<feature type="non-terminal residue" evidence="1">
    <location>
        <position position="1"/>
    </location>
</feature>
<evidence type="ECO:0000313" key="1">
    <source>
        <dbReference type="EMBL" id="GAG47873.1"/>
    </source>
</evidence>
<organism evidence="1">
    <name type="scientific">marine sediment metagenome</name>
    <dbReference type="NCBI Taxonomy" id="412755"/>
    <lineage>
        <taxon>unclassified sequences</taxon>
        <taxon>metagenomes</taxon>
        <taxon>ecological metagenomes</taxon>
    </lineage>
</organism>
<proteinExistence type="predicted"/>
<dbReference type="EMBL" id="BARS01054337">
    <property type="protein sequence ID" value="GAG47873.1"/>
    <property type="molecule type" value="Genomic_DNA"/>
</dbReference>
<accession>X0YGX9</accession>
<feature type="non-terminal residue" evidence="1">
    <location>
        <position position="219"/>
    </location>
</feature>
<comment type="caution">
    <text evidence="1">The sequence shown here is derived from an EMBL/GenBank/DDBJ whole genome shotgun (WGS) entry which is preliminary data.</text>
</comment>